<feature type="transmembrane region" description="Helical" evidence="9">
    <location>
        <begin position="86"/>
        <end position="109"/>
    </location>
</feature>
<sequence>MSSVCKIIGVESLPVIYVHSAAILCSHFHILAVSMDRYVAIFCPLRYEGIMTSRVSGISIVWMAAGLFWLLVGLRGNIKLEETNYAVSMLIIFLFYAILVTVLILYVRIAVIAYRQNRKINDQATTPGNRISRATRTLASILGCYYFFWLPYFSVSSYIILFNYNEYHASEVLVATAAGLLLFASFNSIANVFVYAFGTKAYREWICAKCNCK</sequence>
<dbReference type="Pfam" id="PF00001">
    <property type="entry name" value="7tm_1"/>
    <property type="match status" value="1"/>
</dbReference>
<feature type="domain" description="G-protein coupled receptors family 1 profile" evidence="10">
    <location>
        <begin position="1"/>
        <end position="195"/>
    </location>
</feature>
<organism evidence="11">
    <name type="scientific">Capitella teleta</name>
    <name type="common">Polychaete worm</name>
    <dbReference type="NCBI Taxonomy" id="283909"/>
    <lineage>
        <taxon>Eukaryota</taxon>
        <taxon>Metazoa</taxon>
        <taxon>Spiralia</taxon>
        <taxon>Lophotrochozoa</taxon>
        <taxon>Annelida</taxon>
        <taxon>Polychaeta</taxon>
        <taxon>Sedentaria</taxon>
        <taxon>Scolecida</taxon>
        <taxon>Capitellidae</taxon>
        <taxon>Capitella</taxon>
    </lineage>
</organism>
<evidence type="ECO:0000256" key="1">
    <source>
        <dbReference type="ARBA" id="ARBA00004651"/>
    </source>
</evidence>
<feature type="transmembrane region" description="Helical" evidence="9">
    <location>
        <begin position="55"/>
        <end position="74"/>
    </location>
</feature>
<dbReference type="STRING" id="283909.R7VBU6"/>
<evidence type="ECO:0000256" key="4">
    <source>
        <dbReference type="ARBA" id="ARBA00022989"/>
    </source>
</evidence>
<reference evidence="13" key="1">
    <citation type="submission" date="2012-12" db="EMBL/GenBank/DDBJ databases">
        <authorList>
            <person name="Hellsten U."/>
            <person name="Grimwood J."/>
            <person name="Chapman J.A."/>
            <person name="Shapiro H."/>
            <person name="Aerts A."/>
            <person name="Otillar R.P."/>
            <person name="Terry A.Y."/>
            <person name="Boore J.L."/>
            <person name="Simakov O."/>
            <person name="Marletaz F."/>
            <person name="Cho S.-J."/>
            <person name="Edsinger-Gonzales E."/>
            <person name="Havlak P."/>
            <person name="Kuo D.-H."/>
            <person name="Larsson T."/>
            <person name="Lv J."/>
            <person name="Arendt D."/>
            <person name="Savage R."/>
            <person name="Osoegawa K."/>
            <person name="de Jong P."/>
            <person name="Lindberg D.R."/>
            <person name="Seaver E.C."/>
            <person name="Weisblat D.A."/>
            <person name="Putnam N.H."/>
            <person name="Grigoriev I.V."/>
            <person name="Rokhsar D.S."/>
        </authorList>
    </citation>
    <scope>NUCLEOTIDE SEQUENCE</scope>
    <source>
        <strain evidence="13">I ESC-2004</strain>
    </source>
</reference>
<keyword evidence="2" id="KW-1003">Cell membrane</keyword>
<keyword evidence="3 9" id="KW-0812">Transmembrane</keyword>
<dbReference type="InterPro" id="IPR000276">
    <property type="entry name" value="GPCR_Rhodpsn"/>
</dbReference>
<proteinExistence type="predicted"/>
<keyword evidence="8" id="KW-0807">Transducer</keyword>
<dbReference type="SUPFAM" id="SSF81321">
    <property type="entry name" value="Family A G protein-coupled receptor-like"/>
    <property type="match status" value="1"/>
</dbReference>
<evidence type="ECO:0000256" key="7">
    <source>
        <dbReference type="ARBA" id="ARBA00023170"/>
    </source>
</evidence>
<name>R7VBU6_CAPTE</name>
<comment type="subcellular location">
    <subcellularLocation>
        <location evidence="1">Cell membrane</location>
        <topology evidence="1">Multi-pass membrane protein</topology>
    </subcellularLocation>
</comment>
<evidence type="ECO:0000256" key="6">
    <source>
        <dbReference type="ARBA" id="ARBA00023136"/>
    </source>
</evidence>
<dbReference type="Proteomes" id="UP000014760">
    <property type="component" value="Unassembled WGS sequence"/>
</dbReference>
<protein>
    <recommendedName>
        <fullName evidence="10">G-protein coupled receptors family 1 profile domain-containing protein</fullName>
    </recommendedName>
</protein>
<keyword evidence="5" id="KW-0297">G-protein coupled receptor</keyword>
<reference evidence="12" key="3">
    <citation type="submission" date="2015-06" db="UniProtKB">
        <authorList>
            <consortium name="EnsemblMetazoa"/>
        </authorList>
    </citation>
    <scope>IDENTIFICATION</scope>
</reference>
<dbReference type="EnsemblMetazoa" id="CapteT140485">
    <property type="protein sequence ID" value="CapteP140485"/>
    <property type="gene ID" value="CapteG140485"/>
</dbReference>
<dbReference type="PROSITE" id="PS50262">
    <property type="entry name" value="G_PROTEIN_RECEP_F1_2"/>
    <property type="match status" value="1"/>
</dbReference>
<dbReference type="EMBL" id="KB293344">
    <property type="protein sequence ID" value="ELU16099.1"/>
    <property type="molecule type" value="Genomic_DNA"/>
</dbReference>
<feature type="transmembrane region" description="Helical" evidence="9">
    <location>
        <begin position="172"/>
        <end position="197"/>
    </location>
</feature>
<dbReference type="OrthoDB" id="8935849at2759"/>
<reference evidence="11 13" key="2">
    <citation type="journal article" date="2013" name="Nature">
        <title>Insights into bilaterian evolution from three spiralian genomes.</title>
        <authorList>
            <person name="Simakov O."/>
            <person name="Marletaz F."/>
            <person name="Cho S.J."/>
            <person name="Edsinger-Gonzales E."/>
            <person name="Havlak P."/>
            <person name="Hellsten U."/>
            <person name="Kuo D.H."/>
            <person name="Larsson T."/>
            <person name="Lv J."/>
            <person name="Arendt D."/>
            <person name="Savage R."/>
            <person name="Osoegawa K."/>
            <person name="de Jong P."/>
            <person name="Grimwood J."/>
            <person name="Chapman J.A."/>
            <person name="Shapiro H."/>
            <person name="Aerts A."/>
            <person name="Otillar R.P."/>
            <person name="Terry A.Y."/>
            <person name="Boore J.L."/>
            <person name="Grigoriev I.V."/>
            <person name="Lindberg D.R."/>
            <person name="Seaver E.C."/>
            <person name="Weisblat D.A."/>
            <person name="Putnam N.H."/>
            <person name="Rokhsar D.S."/>
        </authorList>
    </citation>
    <scope>NUCLEOTIDE SEQUENCE</scope>
    <source>
        <strain evidence="11 13">I ESC-2004</strain>
    </source>
</reference>
<keyword evidence="13" id="KW-1185">Reference proteome</keyword>
<dbReference type="GO" id="GO:0005886">
    <property type="term" value="C:plasma membrane"/>
    <property type="evidence" value="ECO:0007669"/>
    <property type="project" value="UniProtKB-SubCell"/>
</dbReference>
<dbReference type="InterPro" id="IPR050569">
    <property type="entry name" value="TAAR"/>
</dbReference>
<evidence type="ECO:0000256" key="2">
    <source>
        <dbReference type="ARBA" id="ARBA00022475"/>
    </source>
</evidence>
<dbReference type="GO" id="GO:0004930">
    <property type="term" value="F:G protein-coupled receptor activity"/>
    <property type="evidence" value="ECO:0007669"/>
    <property type="project" value="UniProtKB-KW"/>
</dbReference>
<evidence type="ECO:0000256" key="8">
    <source>
        <dbReference type="ARBA" id="ARBA00023224"/>
    </source>
</evidence>
<keyword evidence="7" id="KW-0675">Receptor</keyword>
<feature type="transmembrane region" description="Helical" evidence="9">
    <location>
        <begin position="138"/>
        <end position="160"/>
    </location>
</feature>
<dbReference type="PRINTS" id="PR00237">
    <property type="entry name" value="GPCRRHODOPSN"/>
</dbReference>
<evidence type="ECO:0000256" key="5">
    <source>
        <dbReference type="ARBA" id="ARBA00023040"/>
    </source>
</evidence>
<dbReference type="HOGENOM" id="CLU_082225_0_0_1"/>
<dbReference type="InterPro" id="IPR017452">
    <property type="entry name" value="GPCR_Rhodpsn_7TM"/>
</dbReference>
<keyword evidence="4 9" id="KW-1133">Transmembrane helix</keyword>
<dbReference type="PANTHER" id="PTHR24249">
    <property type="entry name" value="HISTAMINE RECEPTOR-RELATED G-PROTEIN COUPLED RECEPTOR"/>
    <property type="match status" value="1"/>
</dbReference>
<dbReference type="EMBL" id="AMQN01017649">
    <property type="status" value="NOT_ANNOTATED_CDS"/>
    <property type="molecule type" value="Genomic_DNA"/>
</dbReference>
<feature type="transmembrane region" description="Helical" evidence="9">
    <location>
        <begin position="16"/>
        <end position="34"/>
    </location>
</feature>
<gene>
    <name evidence="11" type="ORF">CAPTEDRAFT_140485</name>
</gene>
<dbReference type="AlphaFoldDB" id="R7VBU6"/>
<evidence type="ECO:0000256" key="3">
    <source>
        <dbReference type="ARBA" id="ARBA00022692"/>
    </source>
</evidence>
<evidence type="ECO:0000259" key="10">
    <source>
        <dbReference type="PROSITE" id="PS50262"/>
    </source>
</evidence>
<evidence type="ECO:0000313" key="11">
    <source>
        <dbReference type="EMBL" id="ELU16099.1"/>
    </source>
</evidence>
<dbReference type="Gene3D" id="1.20.1070.10">
    <property type="entry name" value="Rhodopsin 7-helix transmembrane proteins"/>
    <property type="match status" value="1"/>
</dbReference>
<evidence type="ECO:0000313" key="13">
    <source>
        <dbReference type="Proteomes" id="UP000014760"/>
    </source>
</evidence>
<keyword evidence="6 9" id="KW-0472">Membrane</keyword>
<evidence type="ECO:0000313" key="12">
    <source>
        <dbReference type="EnsemblMetazoa" id="CapteP140485"/>
    </source>
</evidence>
<dbReference type="OMA" id="ISIGLEX"/>
<accession>R7VBU6</accession>
<evidence type="ECO:0000256" key="9">
    <source>
        <dbReference type="SAM" id="Phobius"/>
    </source>
</evidence>